<evidence type="ECO:0008006" key="3">
    <source>
        <dbReference type="Google" id="ProtNLM"/>
    </source>
</evidence>
<dbReference type="EMBL" id="JBBNFP010000011">
    <property type="protein sequence ID" value="MEQ2486336.1"/>
    <property type="molecule type" value="Genomic_DNA"/>
</dbReference>
<reference evidence="1 2" key="1">
    <citation type="submission" date="2024-04" db="EMBL/GenBank/DDBJ databases">
        <title>Human intestinal bacterial collection.</title>
        <authorList>
            <person name="Pauvert C."/>
            <person name="Hitch T.C.A."/>
            <person name="Clavel T."/>
        </authorList>
    </citation>
    <scope>NUCLEOTIDE SEQUENCE [LARGE SCALE GENOMIC DNA]</scope>
    <source>
        <strain evidence="1 2">CLA-AA-H145</strain>
    </source>
</reference>
<evidence type="ECO:0000313" key="2">
    <source>
        <dbReference type="Proteomes" id="UP001487296"/>
    </source>
</evidence>
<evidence type="ECO:0000313" key="1">
    <source>
        <dbReference type="EMBL" id="MEQ2486336.1"/>
    </source>
</evidence>
<dbReference type="RefSeq" id="WP_215759418.1">
    <property type="nucleotide sequence ID" value="NZ_JAHKBE010000011.1"/>
</dbReference>
<dbReference type="InterPro" id="IPR011990">
    <property type="entry name" value="TPR-like_helical_dom_sf"/>
</dbReference>
<dbReference type="SUPFAM" id="SSF48452">
    <property type="entry name" value="TPR-like"/>
    <property type="match status" value="1"/>
</dbReference>
<dbReference type="Gene3D" id="1.25.40.10">
    <property type="entry name" value="Tetratricopeptide repeat domain"/>
    <property type="match status" value="1"/>
</dbReference>
<dbReference type="Proteomes" id="UP001487296">
    <property type="component" value="Unassembled WGS sequence"/>
</dbReference>
<protein>
    <recommendedName>
        <fullName evidence="3">Tetratricopeptide repeat protein</fullName>
    </recommendedName>
</protein>
<organism evidence="1 2">
    <name type="scientific">Hallella faecis</name>
    <dbReference type="NCBI Taxonomy" id="2841596"/>
    <lineage>
        <taxon>Bacteria</taxon>
        <taxon>Pseudomonadati</taxon>
        <taxon>Bacteroidota</taxon>
        <taxon>Bacteroidia</taxon>
        <taxon>Bacteroidales</taxon>
        <taxon>Prevotellaceae</taxon>
        <taxon>Hallella</taxon>
    </lineage>
</organism>
<accession>A0ABV1FPL3</accession>
<proteinExistence type="predicted"/>
<name>A0ABV1FPL3_9BACT</name>
<gene>
    <name evidence="1" type="ORF">AAAT34_04605</name>
</gene>
<sequence length="180" mass="21176">MVTETIKTLFFMVCALLLTLLLCKARNDRQQEAKQERFQAGMRIDALMRSHDFQNLYPCLDSLHRVYPQDPMFYTLEGMAHDYQGDRTQARKAFAKAIELYDVLISTKHNFDDRINRASVILFKDGKMAYFLALDEVLTHAKTPQEEQEVKMLRKMDYENLLKESFGEPVKAKITEEEYY</sequence>
<comment type="caution">
    <text evidence="1">The sequence shown here is derived from an EMBL/GenBank/DDBJ whole genome shotgun (WGS) entry which is preliminary data.</text>
</comment>
<keyword evidence="2" id="KW-1185">Reference proteome</keyword>